<sequence length="68" mass="8115">MEMEELIKTKFEKHGFENLKEEMKDLAEGYQIFIDTTPEAFELAYELDREGFTTWEEAENLYIELESA</sequence>
<gene>
    <name evidence="1" type="ORF">LP083-2_007</name>
</gene>
<dbReference type="RefSeq" id="YP_009044464.1">
    <property type="nucleotide sequence ID" value="NC_024383.1"/>
</dbReference>
<dbReference type="KEGG" id="vg:19735574"/>
<accession>A0A059T8G1</accession>
<keyword evidence="2" id="KW-1185">Reference proteome</keyword>
<reference evidence="1 2" key="1">
    <citation type="journal article" date="2014" name="Appl. Environ. Microbiol.">
        <title>Comparative genomic and morphological analysis of Listeria phages isolated from farm environments.</title>
        <authorList>
            <person name="Denes T."/>
            <person name="Vongkamjan K."/>
            <person name="Ackermann H.W."/>
            <person name="Moreno Switt A.I."/>
            <person name="Wiedmann M."/>
            <person name="den Bakker H.C."/>
        </authorList>
    </citation>
    <scope>NUCLEOTIDE SEQUENCE [LARGE SCALE GENOMIC DNA]</scope>
</reference>
<dbReference type="GeneID" id="19735574"/>
<organism evidence="1 2">
    <name type="scientific">Listeria phage LP-083-2</name>
    <dbReference type="NCBI Taxonomy" id="1458855"/>
    <lineage>
        <taxon>Viruses</taxon>
        <taxon>Duplodnaviria</taxon>
        <taxon>Heunggongvirae</taxon>
        <taxon>Uroviricota</taxon>
        <taxon>Caudoviricetes</taxon>
        <taxon>Herelleviridae</taxon>
        <taxon>Jasinskavirinae</taxon>
        <taxon>Pecentumvirus</taxon>
        <taxon>Pecentumvirus LP0832</taxon>
    </lineage>
</organism>
<evidence type="ECO:0000313" key="2">
    <source>
        <dbReference type="Proteomes" id="UP000026997"/>
    </source>
</evidence>
<proteinExistence type="predicted"/>
<protein>
    <submittedName>
        <fullName evidence="1">Uncharacterized protein</fullName>
    </submittedName>
</protein>
<dbReference type="EMBL" id="KJ094030">
    <property type="protein sequence ID" value="AHL19215.1"/>
    <property type="molecule type" value="Genomic_DNA"/>
</dbReference>
<name>A0A059T8G1_9CAUD</name>
<evidence type="ECO:0000313" key="1">
    <source>
        <dbReference type="EMBL" id="AHL19215.1"/>
    </source>
</evidence>
<dbReference type="Proteomes" id="UP000026997">
    <property type="component" value="Segment"/>
</dbReference>
<dbReference type="OrthoDB" id="35585at10239"/>